<evidence type="ECO:0000256" key="6">
    <source>
        <dbReference type="SAM" id="MobiDB-lite"/>
    </source>
</evidence>
<dbReference type="VEuPathDB" id="VectorBase:CPIJ009298"/>
<dbReference type="VEuPathDB" id="VectorBase:CQUJHB008411"/>
<dbReference type="Pfam" id="PF00412">
    <property type="entry name" value="LIM"/>
    <property type="match status" value="1"/>
</dbReference>
<gene>
    <name evidence="9" type="primary">6041602</name>
    <name evidence="8" type="ORF">CpipJ_CPIJ009298</name>
</gene>
<evidence type="ECO:0000313" key="8">
    <source>
        <dbReference type="EMBL" id="EDS32710.1"/>
    </source>
</evidence>
<evidence type="ECO:0000259" key="7">
    <source>
        <dbReference type="PROSITE" id="PS50023"/>
    </source>
</evidence>
<evidence type="ECO:0000313" key="9">
    <source>
        <dbReference type="EnsemblMetazoa" id="CPIJ009298-PA"/>
    </source>
</evidence>
<dbReference type="PANTHER" id="PTHR24205:SF4">
    <property type="entry name" value="PROTEIN ESPINAS"/>
    <property type="match status" value="1"/>
</dbReference>
<evidence type="ECO:0000256" key="4">
    <source>
        <dbReference type="ARBA" id="ARBA00023038"/>
    </source>
</evidence>
<dbReference type="EMBL" id="DS232034">
    <property type="protein sequence ID" value="EDS32710.1"/>
    <property type="molecule type" value="Genomic_DNA"/>
</dbReference>
<dbReference type="KEGG" id="cqu:CpipJ_CPIJ009298"/>
<protein>
    <recommendedName>
        <fullName evidence="7">LIM zinc-binding domain-containing protein</fullName>
    </recommendedName>
</protein>
<evidence type="ECO:0000256" key="3">
    <source>
        <dbReference type="ARBA" id="ARBA00022833"/>
    </source>
</evidence>
<name>B0WQ56_CULQU</name>
<feature type="domain" description="LIM zinc-binding" evidence="7">
    <location>
        <begin position="1"/>
        <end position="48"/>
    </location>
</feature>
<keyword evidence="4 5" id="KW-0440">LIM domain</keyword>
<dbReference type="PANTHER" id="PTHR24205">
    <property type="entry name" value="FOUR AND A HALF LIM DOMAINS PROTEIN"/>
    <property type="match status" value="1"/>
</dbReference>
<dbReference type="OrthoDB" id="274660at2759"/>
<keyword evidence="1 5" id="KW-0479">Metal-binding</keyword>
<dbReference type="SMART" id="SM00132">
    <property type="entry name" value="LIM"/>
    <property type="match status" value="1"/>
</dbReference>
<dbReference type="InterPro" id="IPR001781">
    <property type="entry name" value="Znf_LIM"/>
</dbReference>
<keyword evidence="10" id="KW-1185">Reference proteome</keyword>
<evidence type="ECO:0000256" key="1">
    <source>
        <dbReference type="ARBA" id="ARBA00022723"/>
    </source>
</evidence>
<proteinExistence type="predicted"/>
<dbReference type="GO" id="GO:0003712">
    <property type="term" value="F:transcription coregulator activity"/>
    <property type="evidence" value="ECO:0007669"/>
    <property type="project" value="TreeGrafter"/>
</dbReference>
<dbReference type="AlphaFoldDB" id="B0WQ56"/>
<dbReference type="STRING" id="7176.B0WQ56"/>
<dbReference type="HOGENOM" id="CLU_974041_0_0_1"/>
<keyword evidence="2" id="KW-0677">Repeat</keyword>
<dbReference type="Gene3D" id="2.10.110.10">
    <property type="entry name" value="Cysteine Rich Protein"/>
    <property type="match status" value="1"/>
</dbReference>
<evidence type="ECO:0000256" key="2">
    <source>
        <dbReference type="ARBA" id="ARBA00022737"/>
    </source>
</evidence>
<evidence type="ECO:0000313" key="10">
    <source>
        <dbReference type="Proteomes" id="UP000002320"/>
    </source>
</evidence>
<accession>B0WQ56</accession>
<dbReference type="eggNOG" id="KOG1704">
    <property type="taxonomic scope" value="Eukaryota"/>
</dbReference>
<keyword evidence="3 5" id="KW-0862">Zinc</keyword>
<feature type="compositionally biased region" description="Basic and acidic residues" evidence="6">
    <location>
        <begin position="220"/>
        <end position="232"/>
    </location>
</feature>
<evidence type="ECO:0000256" key="5">
    <source>
        <dbReference type="PROSITE-ProRule" id="PRU00125"/>
    </source>
</evidence>
<dbReference type="GO" id="GO:0005634">
    <property type="term" value="C:nucleus"/>
    <property type="evidence" value="ECO:0007669"/>
    <property type="project" value="TreeGrafter"/>
</dbReference>
<reference evidence="9" key="2">
    <citation type="submission" date="2021-02" db="UniProtKB">
        <authorList>
            <consortium name="EnsemblMetazoa"/>
        </authorList>
    </citation>
    <scope>IDENTIFICATION</scope>
    <source>
        <strain evidence="9">JHB</strain>
    </source>
</reference>
<feature type="region of interest" description="Disordered" evidence="6">
    <location>
        <begin position="212"/>
        <end position="235"/>
    </location>
</feature>
<dbReference type="Proteomes" id="UP000002320">
    <property type="component" value="Unassembled WGS sequence"/>
</dbReference>
<dbReference type="GO" id="GO:0030018">
    <property type="term" value="C:Z disc"/>
    <property type="evidence" value="ECO:0007669"/>
    <property type="project" value="TreeGrafter"/>
</dbReference>
<dbReference type="EnsemblMetazoa" id="CPIJ009298-RA">
    <property type="protein sequence ID" value="CPIJ009298-PA"/>
    <property type="gene ID" value="CPIJ009298"/>
</dbReference>
<dbReference type="InParanoid" id="B0WQ56"/>
<reference evidence="8" key="1">
    <citation type="submission" date="2007-03" db="EMBL/GenBank/DDBJ databases">
        <title>Annotation of Culex pipiens quinquefasciatus.</title>
        <authorList>
            <consortium name="The Broad Institute Genome Sequencing Platform"/>
            <person name="Atkinson P.W."/>
            <person name="Hemingway J."/>
            <person name="Christensen B.M."/>
            <person name="Higgs S."/>
            <person name="Kodira C."/>
            <person name="Hannick L."/>
            <person name="Megy K."/>
            <person name="O'Leary S."/>
            <person name="Pearson M."/>
            <person name="Haas B.J."/>
            <person name="Mauceli E."/>
            <person name="Wortman J.R."/>
            <person name="Lee N.H."/>
            <person name="Guigo R."/>
            <person name="Stanke M."/>
            <person name="Alvarado L."/>
            <person name="Amedeo P."/>
            <person name="Antoine C.H."/>
            <person name="Arensburger P."/>
            <person name="Bidwell S.L."/>
            <person name="Crawford M."/>
            <person name="Camaro F."/>
            <person name="Devon K."/>
            <person name="Engels R."/>
            <person name="Hammond M."/>
            <person name="Howarth C."/>
            <person name="Koehrsen M."/>
            <person name="Lawson D."/>
            <person name="Montgomery P."/>
            <person name="Nene V."/>
            <person name="Nusbaum C."/>
            <person name="Puiu D."/>
            <person name="Romero-Severson J."/>
            <person name="Severson D.W."/>
            <person name="Shumway M."/>
            <person name="Sisk P."/>
            <person name="Stolte C."/>
            <person name="Zeng Q."/>
            <person name="Eisenstadt E."/>
            <person name="Fraser-Liggett C."/>
            <person name="Strausberg R."/>
            <person name="Galagan J."/>
            <person name="Birren B."/>
            <person name="Collins F.H."/>
        </authorList>
    </citation>
    <scope>NUCLEOTIDE SEQUENCE [LARGE SCALE GENOMIC DNA]</scope>
    <source>
        <strain evidence="8">JHB</strain>
    </source>
</reference>
<organism>
    <name type="scientific">Culex quinquefasciatus</name>
    <name type="common">Southern house mosquito</name>
    <name type="synonym">Culex pungens</name>
    <dbReference type="NCBI Taxonomy" id="7176"/>
    <lineage>
        <taxon>Eukaryota</taxon>
        <taxon>Metazoa</taxon>
        <taxon>Ecdysozoa</taxon>
        <taxon>Arthropoda</taxon>
        <taxon>Hexapoda</taxon>
        <taxon>Insecta</taxon>
        <taxon>Pterygota</taxon>
        <taxon>Neoptera</taxon>
        <taxon>Endopterygota</taxon>
        <taxon>Diptera</taxon>
        <taxon>Nematocera</taxon>
        <taxon>Culicoidea</taxon>
        <taxon>Culicidae</taxon>
        <taxon>Culicinae</taxon>
        <taxon>Culicini</taxon>
        <taxon>Culex</taxon>
        <taxon>Culex</taxon>
    </lineage>
</organism>
<dbReference type="PROSITE" id="PS50023">
    <property type="entry name" value="LIM_DOMAIN_2"/>
    <property type="match status" value="1"/>
</dbReference>
<sequence>MDLSYKDKHWHEACFLCNKCRISLVDKQFGSKADKIYCGNCYDAQFASRCDGCGEIFRAGPLSFRASANGANQDKIPGPGTSVFSICYTVLLFGASKIKPKIRAAAFFSVPNTAYTSLKPEVIICAEHEFRGYQRKKLALNRKQTLAPPAFVSPTFNVKYECLEYCADTANFVRRDATQRVRNASWSSDFEILLSSALSFVNSRHYGSANVKPKLRHKITQHDRDRRGERQRGQTVESHFAYFHADWRPRHSPPKSMSTCQRPKVQSRRALSLIDVACILKYGDFC</sequence>
<dbReference type="GO" id="GO:0046872">
    <property type="term" value="F:metal ion binding"/>
    <property type="evidence" value="ECO:0007669"/>
    <property type="project" value="UniProtKB-KW"/>
</dbReference>
<dbReference type="SUPFAM" id="SSF57716">
    <property type="entry name" value="Glucocorticoid receptor-like (DNA-binding domain)"/>
    <property type="match status" value="1"/>
</dbReference>